<reference evidence="2" key="1">
    <citation type="submission" date="2022-11" db="UniProtKB">
        <authorList>
            <consortium name="WormBaseParasite"/>
        </authorList>
    </citation>
    <scope>IDENTIFICATION</scope>
</reference>
<sequence>MWRSSMGGLELRPSVADRRLLCGRQESRSWASGVDSLSVSSAAPTRSGADDFFRNSRRLAAVQKSSARPCVIHATGLDTRNSGPSGRRPVSIIVATPSHLPAVCRLSPVRGRISNQPPTISKRCDRRVRISRPMINGPSPLYLSRAPQRRLISDGHCHRMFSNIGQRSDATLDLFTLLLLPPTAYNHHLQSRGWRTA</sequence>
<organism evidence="1 2">
    <name type="scientific">Plectus sambesii</name>
    <dbReference type="NCBI Taxonomy" id="2011161"/>
    <lineage>
        <taxon>Eukaryota</taxon>
        <taxon>Metazoa</taxon>
        <taxon>Ecdysozoa</taxon>
        <taxon>Nematoda</taxon>
        <taxon>Chromadorea</taxon>
        <taxon>Plectida</taxon>
        <taxon>Plectina</taxon>
        <taxon>Plectoidea</taxon>
        <taxon>Plectidae</taxon>
        <taxon>Plectus</taxon>
    </lineage>
</organism>
<dbReference type="AlphaFoldDB" id="A0A914XK37"/>
<dbReference type="Proteomes" id="UP000887566">
    <property type="component" value="Unplaced"/>
</dbReference>
<evidence type="ECO:0000313" key="2">
    <source>
        <dbReference type="WBParaSite" id="PSAMB.scaffold8605size6032.g31575.t1"/>
    </source>
</evidence>
<accession>A0A914XK37</accession>
<dbReference type="WBParaSite" id="PSAMB.scaffold8605size6032.g31575.t1">
    <property type="protein sequence ID" value="PSAMB.scaffold8605size6032.g31575.t1"/>
    <property type="gene ID" value="PSAMB.scaffold8605size6032.g31575"/>
</dbReference>
<protein>
    <submittedName>
        <fullName evidence="2">Uncharacterized protein</fullName>
    </submittedName>
</protein>
<proteinExistence type="predicted"/>
<keyword evidence="1" id="KW-1185">Reference proteome</keyword>
<name>A0A914XK37_9BILA</name>
<evidence type="ECO:0000313" key="1">
    <source>
        <dbReference type="Proteomes" id="UP000887566"/>
    </source>
</evidence>